<dbReference type="InterPro" id="IPR019430">
    <property type="entry name" value="7TM_GPCR_serpentine_rcpt_Srx"/>
</dbReference>
<name>A0A0C2BTY2_9BILA</name>
<gene>
    <name evidence="3" type="ORF">ANCDUO_22588</name>
</gene>
<feature type="transmembrane region" description="Helical" evidence="1">
    <location>
        <begin position="69"/>
        <end position="85"/>
    </location>
</feature>
<reference evidence="3 4" key="1">
    <citation type="submission" date="2013-12" db="EMBL/GenBank/DDBJ databases">
        <title>Draft genome of the parsitic nematode Ancylostoma duodenale.</title>
        <authorList>
            <person name="Mitreva M."/>
        </authorList>
    </citation>
    <scope>NUCLEOTIDE SEQUENCE [LARGE SCALE GENOMIC DNA]</scope>
    <source>
        <strain evidence="3 4">Zhejiang</strain>
    </source>
</reference>
<keyword evidence="1" id="KW-0472">Membrane</keyword>
<dbReference type="OrthoDB" id="5894934at2759"/>
<evidence type="ECO:0000313" key="4">
    <source>
        <dbReference type="Proteomes" id="UP000054047"/>
    </source>
</evidence>
<sequence>MGTTEHSLPDGCEIIYKVNSFAWKTADTACGHLSIFYLEYVLGTTVCVIVIVVNTITFVMIYKHTKSSIKATLFVIALIICYFISDFATTKWETFATTTLTLEIAHSVNGRDKDLCNYAL</sequence>
<dbReference type="AlphaFoldDB" id="A0A0C2BTY2"/>
<proteinExistence type="predicted"/>
<evidence type="ECO:0000259" key="2">
    <source>
        <dbReference type="Pfam" id="PF10328"/>
    </source>
</evidence>
<feature type="transmembrane region" description="Helical" evidence="1">
    <location>
        <begin position="40"/>
        <end position="62"/>
    </location>
</feature>
<feature type="domain" description="7TM GPCR serpentine receptor class x (Srx)" evidence="2">
    <location>
        <begin position="8"/>
        <end position="69"/>
    </location>
</feature>
<accession>A0A0C2BTY2</accession>
<organism evidence="3 4">
    <name type="scientific">Ancylostoma duodenale</name>
    <dbReference type="NCBI Taxonomy" id="51022"/>
    <lineage>
        <taxon>Eukaryota</taxon>
        <taxon>Metazoa</taxon>
        <taxon>Ecdysozoa</taxon>
        <taxon>Nematoda</taxon>
        <taxon>Chromadorea</taxon>
        <taxon>Rhabditida</taxon>
        <taxon>Rhabditina</taxon>
        <taxon>Rhabditomorpha</taxon>
        <taxon>Strongyloidea</taxon>
        <taxon>Ancylostomatidae</taxon>
        <taxon>Ancylostomatinae</taxon>
        <taxon>Ancylostoma</taxon>
    </lineage>
</organism>
<keyword evidence="1" id="KW-0812">Transmembrane</keyword>
<dbReference type="Pfam" id="PF10328">
    <property type="entry name" value="7TM_GPCR_Srx"/>
    <property type="match status" value="1"/>
</dbReference>
<evidence type="ECO:0000256" key="1">
    <source>
        <dbReference type="SAM" id="Phobius"/>
    </source>
</evidence>
<evidence type="ECO:0000313" key="3">
    <source>
        <dbReference type="EMBL" id="KIH47353.1"/>
    </source>
</evidence>
<keyword evidence="4" id="KW-1185">Reference proteome</keyword>
<keyword evidence="1" id="KW-1133">Transmembrane helix</keyword>
<dbReference type="Proteomes" id="UP000054047">
    <property type="component" value="Unassembled WGS sequence"/>
</dbReference>
<dbReference type="EMBL" id="KN767849">
    <property type="protein sequence ID" value="KIH47353.1"/>
    <property type="molecule type" value="Genomic_DNA"/>
</dbReference>
<protein>
    <recommendedName>
        <fullName evidence="2">7TM GPCR serpentine receptor class x (Srx) domain-containing protein</fullName>
    </recommendedName>
</protein>